<sequence>MQGVDAVILDLDGTLVDSVYPHVVAWRRALLDVGVDVAAWQIHRAIGMGGDRLVTAVAGASVETALGDQVRKLHDEHFEELLDQVTALDGAAELLEVLRGRGLQLLLASSGDAGTADRLLDLVEGHSMIRVRVAGGDVERSKPATDLLDAALERGGATRALVVGDSVWDVEAARARDLPCVALRTGGVPEAELLEAGALDVFDGPAELARRLAPSG</sequence>
<accession>A0A927K491</accession>
<dbReference type="GO" id="GO:0006281">
    <property type="term" value="P:DNA repair"/>
    <property type="evidence" value="ECO:0007669"/>
    <property type="project" value="TreeGrafter"/>
</dbReference>
<dbReference type="InterPro" id="IPR023198">
    <property type="entry name" value="PGP-like_dom2"/>
</dbReference>
<keyword evidence="2" id="KW-1185">Reference proteome</keyword>
<comment type="caution">
    <text evidence="1">The sequence shown here is derived from an EMBL/GenBank/DDBJ whole genome shotgun (WGS) entry which is preliminary data.</text>
</comment>
<proteinExistence type="predicted"/>
<keyword evidence="1" id="KW-0378">Hydrolase</keyword>
<organism evidence="1 2">
    <name type="scientific">Nocardioides donggukensis</name>
    <dbReference type="NCBI Taxonomy" id="2774019"/>
    <lineage>
        <taxon>Bacteria</taxon>
        <taxon>Bacillati</taxon>
        <taxon>Actinomycetota</taxon>
        <taxon>Actinomycetes</taxon>
        <taxon>Propionibacteriales</taxon>
        <taxon>Nocardioidaceae</taxon>
        <taxon>Nocardioides</taxon>
    </lineage>
</organism>
<dbReference type="PANTHER" id="PTHR43434:SF16">
    <property type="entry name" value="BLL8046 PROTEIN"/>
    <property type="match status" value="1"/>
</dbReference>
<dbReference type="Gene3D" id="1.10.150.240">
    <property type="entry name" value="Putative phosphatase, domain 2"/>
    <property type="match status" value="1"/>
</dbReference>
<dbReference type="InterPro" id="IPR036412">
    <property type="entry name" value="HAD-like_sf"/>
</dbReference>
<gene>
    <name evidence="1" type="ORF">IE331_09270</name>
</gene>
<dbReference type="SFLD" id="SFLDS00003">
    <property type="entry name" value="Haloacid_Dehalogenase"/>
    <property type="match status" value="1"/>
</dbReference>
<dbReference type="Proteomes" id="UP000616839">
    <property type="component" value="Unassembled WGS sequence"/>
</dbReference>
<dbReference type="Gene3D" id="3.40.50.1000">
    <property type="entry name" value="HAD superfamily/HAD-like"/>
    <property type="match status" value="1"/>
</dbReference>
<dbReference type="NCBIfam" id="TIGR01549">
    <property type="entry name" value="HAD-SF-IA-v1"/>
    <property type="match status" value="1"/>
</dbReference>
<evidence type="ECO:0000313" key="1">
    <source>
        <dbReference type="EMBL" id="MBD8869812.1"/>
    </source>
</evidence>
<name>A0A927K491_9ACTN</name>
<dbReference type="SFLD" id="SFLDG01129">
    <property type="entry name" value="C1.5:_HAD__Beta-PGM__Phosphata"/>
    <property type="match status" value="1"/>
</dbReference>
<dbReference type="PANTHER" id="PTHR43434">
    <property type="entry name" value="PHOSPHOGLYCOLATE PHOSPHATASE"/>
    <property type="match status" value="1"/>
</dbReference>
<dbReference type="InterPro" id="IPR006439">
    <property type="entry name" value="HAD-SF_hydro_IA"/>
</dbReference>
<reference evidence="1" key="1">
    <citation type="submission" date="2020-09" db="EMBL/GenBank/DDBJ databases">
        <title>Nocardioides sp. strain MJB4 16S ribosomal RNA gene Genome sequencing and assembly.</title>
        <authorList>
            <person name="Kim I."/>
        </authorList>
    </citation>
    <scope>NUCLEOTIDE SEQUENCE</scope>
    <source>
        <strain evidence="1">MJB4</strain>
    </source>
</reference>
<dbReference type="Pfam" id="PF00702">
    <property type="entry name" value="Hydrolase"/>
    <property type="match status" value="1"/>
</dbReference>
<dbReference type="InterPro" id="IPR050155">
    <property type="entry name" value="HAD-like_hydrolase_sf"/>
</dbReference>
<dbReference type="GO" id="GO:0005829">
    <property type="term" value="C:cytosol"/>
    <property type="evidence" value="ECO:0007669"/>
    <property type="project" value="TreeGrafter"/>
</dbReference>
<dbReference type="AlphaFoldDB" id="A0A927K491"/>
<protein>
    <submittedName>
        <fullName evidence="1">HAD family hydrolase</fullName>
    </submittedName>
</protein>
<evidence type="ECO:0000313" key="2">
    <source>
        <dbReference type="Proteomes" id="UP000616839"/>
    </source>
</evidence>
<dbReference type="GO" id="GO:0008967">
    <property type="term" value="F:phosphoglycolate phosphatase activity"/>
    <property type="evidence" value="ECO:0007669"/>
    <property type="project" value="TreeGrafter"/>
</dbReference>
<dbReference type="EMBL" id="JACYXZ010000002">
    <property type="protein sequence ID" value="MBD8869812.1"/>
    <property type="molecule type" value="Genomic_DNA"/>
</dbReference>
<dbReference type="SUPFAM" id="SSF56784">
    <property type="entry name" value="HAD-like"/>
    <property type="match status" value="1"/>
</dbReference>
<dbReference type="InterPro" id="IPR023214">
    <property type="entry name" value="HAD_sf"/>
</dbReference>